<dbReference type="Proteomes" id="UP000297777">
    <property type="component" value="Unassembled WGS sequence"/>
</dbReference>
<sequence length="318" mass="35183">MSSWGDLVWQGPKSDPLSPVQYSNIQFQSLNGSEYLTYWNGYVLEGQNASIGYRNLTILDKHYEPAAVILSSVNGSAKGYLLDAQIHEIDIATSESIWKWSSLDHIPLNASQLPLTDMAANESVAWDYIHLNSVSPYGTDKLLNYNGIYGGDFGAVPEEATFRLRGSFDYLTNQQNATSRFMSYGQLPILREWQAGPGLNQTAFKRQATFGANNDVATYRTQKASWYGEPKTAPQLVVLHNGTAYMSWNGATHVAGWNIYSGSAENGTKYTLRRIARSCGFETAVDLGTGYYMVQPLMDFSPSMNATYGVNSTRVCSS</sequence>
<protein>
    <submittedName>
        <fullName evidence="1">Uncharacterized protein</fullName>
    </submittedName>
</protein>
<comment type="caution">
    <text evidence="1">The sequence shown here is derived from an EMBL/GenBank/DDBJ whole genome shotgun (WGS) entry which is preliminary data.</text>
</comment>
<gene>
    <name evidence="1" type="ORF">BTUL_0077g00500</name>
</gene>
<evidence type="ECO:0000313" key="2">
    <source>
        <dbReference type="Proteomes" id="UP000297777"/>
    </source>
</evidence>
<dbReference type="PANTHER" id="PTHR35340">
    <property type="entry name" value="PQQ ENZYME REPEAT PROTEIN-RELATED"/>
    <property type="match status" value="1"/>
</dbReference>
<dbReference type="Pfam" id="PF14269">
    <property type="entry name" value="Arylsulfotran_2"/>
    <property type="match status" value="1"/>
</dbReference>
<dbReference type="OrthoDB" id="5377172at2759"/>
<accession>A0A4Z1EWG1</accession>
<proteinExistence type="predicted"/>
<dbReference type="PANTHER" id="PTHR35340:SF5">
    <property type="entry name" value="ASST-DOMAIN-CONTAINING PROTEIN"/>
    <property type="match status" value="1"/>
</dbReference>
<evidence type="ECO:0000313" key="1">
    <source>
        <dbReference type="EMBL" id="TGO13097.1"/>
    </source>
</evidence>
<dbReference type="AlphaFoldDB" id="A0A4Z1EWG1"/>
<name>A0A4Z1EWG1_9HELO</name>
<organism evidence="1 2">
    <name type="scientific">Botrytis tulipae</name>
    <dbReference type="NCBI Taxonomy" id="87230"/>
    <lineage>
        <taxon>Eukaryota</taxon>
        <taxon>Fungi</taxon>
        <taxon>Dikarya</taxon>
        <taxon>Ascomycota</taxon>
        <taxon>Pezizomycotina</taxon>
        <taxon>Leotiomycetes</taxon>
        <taxon>Helotiales</taxon>
        <taxon>Sclerotiniaceae</taxon>
        <taxon>Botrytis</taxon>
    </lineage>
</organism>
<dbReference type="EMBL" id="PQXH01000077">
    <property type="protein sequence ID" value="TGO13097.1"/>
    <property type="molecule type" value="Genomic_DNA"/>
</dbReference>
<dbReference type="InterPro" id="IPR039535">
    <property type="entry name" value="ASST-like"/>
</dbReference>
<reference evidence="1 2" key="1">
    <citation type="submission" date="2017-12" db="EMBL/GenBank/DDBJ databases">
        <title>Comparative genomics of Botrytis spp.</title>
        <authorList>
            <person name="Valero-Jimenez C.A."/>
            <person name="Tapia P."/>
            <person name="Veloso J."/>
            <person name="Silva-Moreno E."/>
            <person name="Staats M."/>
            <person name="Valdes J.H."/>
            <person name="Van Kan J.A.L."/>
        </authorList>
    </citation>
    <scope>NUCLEOTIDE SEQUENCE [LARGE SCALE GENOMIC DNA]</scope>
    <source>
        <strain evidence="1 2">Bt9001</strain>
    </source>
</reference>
<keyword evidence="2" id="KW-1185">Reference proteome</keyword>
<dbReference type="InterPro" id="IPR053143">
    <property type="entry name" value="Arylsulfate_ST"/>
</dbReference>